<reference evidence="3" key="1">
    <citation type="submission" date="2022-07" db="EMBL/GenBank/DDBJ databases">
        <title>Phylogenomic reconstructions and comparative analyses of Kickxellomycotina fungi.</title>
        <authorList>
            <person name="Reynolds N.K."/>
            <person name="Stajich J.E."/>
            <person name="Barry K."/>
            <person name="Grigoriev I.V."/>
            <person name="Crous P."/>
            <person name="Smith M.E."/>
        </authorList>
    </citation>
    <scope>NUCLEOTIDE SEQUENCE</scope>
    <source>
        <strain evidence="3">BCRC 34297</strain>
    </source>
</reference>
<accession>A0A9W8LE73</accession>
<keyword evidence="2" id="KW-0472">Membrane</keyword>
<evidence type="ECO:0000256" key="2">
    <source>
        <dbReference type="SAM" id="Phobius"/>
    </source>
</evidence>
<feature type="transmembrane region" description="Helical" evidence="2">
    <location>
        <begin position="355"/>
        <end position="381"/>
    </location>
</feature>
<evidence type="ECO:0000256" key="1">
    <source>
        <dbReference type="SAM" id="MobiDB-lite"/>
    </source>
</evidence>
<dbReference type="OrthoDB" id="10039566at2759"/>
<feature type="compositionally biased region" description="Polar residues" evidence="1">
    <location>
        <begin position="273"/>
        <end position="288"/>
    </location>
</feature>
<keyword evidence="2" id="KW-1133">Transmembrane helix</keyword>
<feature type="region of interest" description="Disordered" evidence="1">
    <location>
        <begin position="203"/>
        <end position="230"/>
    </location>
</feature>
<keyword evidence="4" id="KW-1185">Reference proteome</keyword>
<evidence type="ECO:0000313" key="3">
    <source>
        <dbReference type="EMBL" id="KAJ2756975.1"/>
    </source>
</evidence>
<proteinExistence type="predicted"/>
<comment type="caution">
    <text evidence="3">The sequence shown here is derived from an EMBL/GenBank/DDBJ whole genome shotgun (WGS) entry which is preliminary data.</text>
</comment>
<feature type="compositionally biased region" description="Polar residues" evidence="1">
    <location>
        <begin position="210"/>
        <end position="223"/>
    </location>
</feature>
<feature type="compositionally biased region" description="Basic and acidic residues" evidence="1">
    <location>
        <begin position="293"/>
        <end position="313"/>
    </location>
</feature>
<evidence type="ECO:0000313" key="4">
    <source>
        <dbReference type="Proteomes" id="UP001140011"/>
    </source>
</evidence>
<dbReference type="EMBL" id="JANBUH010000011">
    <property type="protein sequence ID" value="KAJ2756975.1"/>
    <property type="molecule type" value="Genomic_DNA"/>
</dbReference>
<sequence>MEHDSPEDIAKKRLASVDTSSSINLSFDKSFSPEALKLLSLSSVRLGTFVPNRSMGKRATMHRIQTFSSDSQLLPRIREILGSSDSQLKAPTNFSDIHHGPVAALEVEVDVEPAATETTTSFTDSLSSDGASMTTADMSLTDGGTAHNFVGQSSASMRAAALDQELQAAVDVMLQGSVPLAAPDGAYYNEGKMLSHTVTPPPRAMGASMPPTSSICSSESQRTGGRAPLLGPYYHAIQSTRQLRQKLAHRFARHRGAHTTSTTDNSSDDHTTAQSSPGIGNSATQSPSLLPMSDREAKRKLGESVDETCEKRAKTSGGADPQQHFLGPAAPPAPWIPKFMYPVVYYVQLRPLKTLGIVLTVLVILLVLIIVILIVGVFPYLMRSTLQDFSMIVTSLHAIPPPEIAQALSLEDRSLSHTRLMAIHGGRVAKEFVVRPDMLSGLPGEHAGQPVPMVIAGFPTPVQRVQSLHVLPPQHQVLPLTSVLPRSSAIQVVPPVPRVFVPSSDAPKLASTLLPPTSSLQMWPSTASVSKAATTTIEDAFVTITAESVSTVHIQRQLAPPAATSTVVVAAAATPVMPPQVSAGDTKSLDTGSHASSMYMMQLAGNMTSGGPIGVSIEFTEPLRMLWRDTVVGIIHYPESIHVPGRGMTQWKWPPFEVSIPANGTGPSADDRMLVRKHDSVNSEQQAPESLIQLGADRIIDSGVGGIAQRRALGGSNSAVALGRSGANSDPSAALPNDLASWFTAIQTHKSFTMHWKSRVKLSAMGIHTSNIKFEKSVHVLCSEDKSCLITDIAFTF</sequence>
<organism evidence="3 4">
    <name type="scientific">Coemansia pectinata</name>
    <dbReference type="NCBI Taxonomy" id="1052879"/>
    <lineage>
        <taxon>Eukaryota</taxon>
        <taxon>Fungi</taxon>
        <taxon>Fungi incertae sedis</taxon>
        <taxon>Zoopagomycota</taxon>
        <taxon>Kickxellomycotina</taxon>
        <taxon>Kickxellomycetes</taxon>
        <taxon>Kickxellales</taxon>
        <taxon>Kickxellaceae</taxon>
        <taxon>Coemansia</taxon>
    </lineage>
</organism>
<protein>
    <submittedName>
        <fullName evidence="3">Uncharacterized protein</fullName>
    </submittedName>
</protein>
<name>A0A9W8LE73_9FUNG</name>
<dbReference type="Proteomes" id="UP001140011">
    <property type="component" value="Unassembled WGS sequence"/>
</dbReference>
<gene>
    <name evidence="3" type="ORF">GGI19_000425</name>
</gene>
<keyword evidence="2" id="KW-0812">Transmembrane</keyword>
<feature type="region of interest" description="Disordered" evidence="1">
    <location>
        <begin position="253"/>
        <end position="324"/>
    </location>
</feature>
<dbReference type="AlphaFoldDB" id="A0A9W8LE73"/>